<keyword evidence="4 7" id="KW-0812">Transmembrane</keyword>
<reference evidence="9 10" key="1">
    <citation type="submission" date="2019-08" db="EMBL/GenBank/DDBJ databases">
        <title>In-depth cultivation of the pig gut microbiome towards novel bacterial diversity and tailored functional studies.</title>
        <authorList>
            <person name="Wylensek D."/>
            <person name="Hitch T.C.A."/>
            <person name="Clavel T."/>
        </authorList>
    </citation>
    <scope>NUCLEOTIDE SEQUENCE [LARGE SCALE GENOMIC DNA]</scope>
    <source>
        <strain evidence="9 10">LKV-472-APC-3</strain>
    </source>
</reference>
<comment type="subcellular location">
    <subcellularLocation>
        <location evidence="1">Cell membrane</location>
        <topology evidence="1">Multi-pass membrane protein</topology>
    </subcellularLocation>
</comment>
<proteinExistence type="inferred from homology"/>
<protein>
    <recommendedName>
        <fullName evidence="8">Polysaccharide chain length determinant N-terminal domain-containing protein</fullName>
    </recommendedName>
</protein>
<dbReference type="GO" id="GO:0004713">
    <property type="term" value="F:protein tyrosine kinase activity"/>
    <property type="evidence" value="ECO:0007669"/>
    <property type="project" value="TreeGrafter"/>
</dbReference>
<dbReference type="InterPro" id="IPR003856">
    <property type="entry name" value="LPS_length_determ_N"/>
</dbReference>
<dbReference type="Proteomes" id="UP000434241">
    <property type="component" value="Unassembled WGS sequence"/>
</dbReference>
<evidence type="ECO:0000256" key="1">
    <source>
        <dbReference type="ARBA" id="ARBA00004651"/>
    </source>
</evidence>
<dbReference type="InterPro" id="IPR050445">
    <property type="entry name" value="Bact_polysacc_biosynth/exp"/>
</dbReference>
<evidence type="ECO:0000313" key="10">
    <source>
        <dbReference type="Proteomes" id="UP000434241"/>
    </source>
</evidence>
<feature type="domain" description="Polysaccharide chain length determinant N-terminal" evidence="8">
    <location>
        <begin position="11"/>
        <end position="64"/>
    </location>
</feature>
<name>A0A6N7VKC2_9FIRM</name>
<gene>
    <name evidence="9" type="ORF">FYJ55_08640</name>
</gene>
<dbReference type="EMBL" id="VUMR01000054">
    <property type="protein sequence ID" value="MSS56944.1"/>
    <property type="molecule type" value="Genomic_DNA"/>
</dbReference>
<keyword evidence="3" id="KW-1003">Cell membrane</keyword>
<keyword evidence="6 7" id="KW-0472">Membrane</keyword>
<evidence type="ECO:0000256" key="6">
    <source>
        <dbReference type="ARBA" id="ARBA00023136"/>
    </source>
</evidence>
<evidence type="ECO:0000256" key="5">
    <source>
        <dbReference type="ARBA" id="ARBA00022989"/>
    </source>
</evidence>
<sequence>MNNDYMNDEMEIDLIELLKHLLRNIKTILVVTLVCGLITFGVTQFILPKSYTSSTDITIMPQGELLDYTSYLNGNVVLERVGSETNIDVDTLLQNIVITRDESNPYNYNITITTNNPNLSCRVVKNVVKVFKKEMMSDLGLSSVAIVNEAQVNTTPVSPDVKKNTLIGTLIGLVLSVLYFVLRFLFNKHFINNKEVEMFLGVDVLAEIPMEK</sequence>
<dbReference type="RefSeq" id="WP_154556499.1">
    <property type="nucleotide sequence ID" value="NZ_VUMR01000054.1"/>
</dbReference>
<dbReference type="AlphaFoldDB" id="A0A6N7VKC2"/>
<feature type="transmembrane region" description="Helical" evidence="7">
    <location>
        <begin position="166"/>
        <end position="186"/>
    </location>
</feature>
<organism evidence="9 10">
    <name type="scientific">Holdemanella porci</name>
    <dbReference type="NCBI Taxonomy" id="2652276"/>
    <lineage>
        <taxon>Bacteria</taxon>
        <taxon>Bacillati</taxon>
        <taxon>Bacillota</taxon>
        <taxon>Erysipelotrichia</taxon>
        <taxon>Erysipelotrichales</taxon>
        <taxon>Erysipelotrichaceae</taxon>
        <taxon>Holdemanella</taxon>
    </lineage>
</organism>
<evidence type="ECO:0000259" key="8">
    <source>
        <dbReference type="Pfam" id="PF02706"/>
    </source>
</evidence>
<comment type="similarity">
    <text evidence="2">Belongs to the CpsC/CapA family.</text>
</comment>
<keyword evidence="10" id="KW-1185">Reference proteome</keyword>
<dbReference type="PANTHER" id="PTHR32309:SF13">
    <property type="entry name" value="FERRIC ENTEROBACTIN TRANSPORT PROTEIN FEPE"/>
    <property type="match status" value="1"/>
</dbReference>
<dbReference type="GO" id="GO:0005886">
    <property type="term" value="C:plasma membrane"/>
    <property type="evidence" value="ECO:0007669"/>
    <property type="project" value="UniProtKB-SubCell"/>
</dbReference>
<dbReference type="GeneID" id="93159349"/>
<dbReference type="Pfam" id="PF02706">
    <property type="entry name" value="Wzz"/>
    <property type="match status" value="1"/>
</dbReference>
<feature type="transmembrane region" description="Helical" evidence="7">
    <location>
        <begin position="28"/>
        <end position="47"/>
    </location>
</feature>
<accession>A0A6N7VKC2</accession>
<evidence type="ECO:0000256" key="3">
    <source>
        <dbReference type="ARBA" id="ARBA00022475"/>
    </source>
</evidence>
<evidence type="ECO:0000256" key="7">
    <source>
        <dbReference type="SAM" id="Phobius"/>
    </source>
</evidence>
<evidence type="ECO:0000256" key="2">
    <source>
        <dbReference type="ARBA" id="ARBA00006683"/>
    </source>
</evidence>
<dbReference type="PANTHER" id="PTHR32309">
    <property type="entry name" value="TYROSINE-PROTEIN KINASE"/>
    <property type="match status" value="1"/>
</dbReference>
<evidence type="ECO:0000313" key="9">
    <source>
        <dbReference type="EMBL" id="MSS56944.1"/>
    </source>
</evidence>
<comment type="caution">
    <text evidence="9">The sequence shown here is derived from an EMBL/GenBank/DDBJ whole genome shotgun (WGS) entry which is preliminary data.</text>
</comment>
<keyword evidence="5 7" id="KW-1133">Transmembrane helix</keyword>
<evidence type="ECO:0000256" key="4">
    <source>
        <dbReference type="ARBA" id="ARBA00022692"/>
    </source>
</evidence>